<dbReference type="FunFam" id="1.10.510.10:FF:000571">
    <property type="entry name" value="Maternal embryonic leucine zipper kinase"/>
    <property type="match status" value="1"/>
</dbReference>
<accession>A0AAD1YBP3</accession>
<comment type="subunit">
    <text evidence="1">Monomer.</text>
</comment>
<organism evidence="6 7">
    <name type="scientific">Euplotes crassus</name>
    <dbReference type="NCBI Taxonomy" id="5936"/>
    <lineage>
        <taxon>Eukaryota</taxon>
        <taxon>Sar</taxon>
        <taxon>Alveolata</taxon>
        <taxon>Ciliophora</taxon>
        <taxon>Intramacronucleata</taxon>
        <taxon>Spirotrichea</taxon>
        <taxon>Hypotrichia</taxon>
        <taxon>Euplotida</taxon>
        <taxon>Euplotidae</taxon>
        <taxon>Moneuplotes</taxon>
    </lineage>
</organism>
<dbReference type="PROSITE" id="PS50011">
    <property type="entry name" value="PROTEIN_KINASE_DOM"/>
    <property type="match status" value="1"/>
</dbReference>
<name>A0AAD1YBP3_EUPCR</name>
<dbReference type="EMBL" id="CAMPGE010030309">
    <property type="protein sequence ID" value="CAI2387826.1"/>
    <property type="molecule type" value="Genomic_DNA"/>
</dbReference>
<evidence type="ECO:0000256" key="1">
    <source>
        <dbReference type="ARBA" id="ARBA00011245"/>
    </source>
</evidence>
<reference evidence="6" key="1">
    <citation type="submission" date="2023-07" db="EMBL/GenBank/DDBJ databases">
        <authorList>
            <consortium name="AG Swart"/>
            <person name="Singh M."/>
            <person name="Singh A."/>
            <person name="Seah K."/>
            <person name="Emmerich C."/>
        </authorList>
    </citation>
    <scope>NUCLEOTIDE SEQUENCE</scope>
    <source>
        <strain evidence="6">DP1</strain>
    </source>
</reference>
<evidence type="ECO:0000259" key="5">
    <source>
        <dbReference type="PROSITE" id="PS50011"/>
    </source>
</evidence>
<feature type="domain" description="Protein kinase" evidence="5">
    <location>
        <begin position="105"/>
        <end position="359"/>
    </location>
</feature>
<protein>
    <recommendedName>
        <fullName evidence="5">Protein kinase domain-containing protein</fullName>
    </recommendedName>
</protein>
<dbReference type="Proteomes" id="UP001295684">
    <property type="component" value="Unassembled WGS sequence"/>
</dbReference>
<dbReference type="SUPFAM" id="SSF56112">
    <property type="entry name" value="Protein kinase-like (PK-like)"/>
    <property type="match status" value="1"/>
</dbReference>
<dbReference type="InterPro" id="IPR011009">
    <property type="entry name" value="Kinase-like_dom_sf"/>
</dbReference>
<keyword evidence="7" id="KW-1185">Reference proteome</keyword>
<evidence type="ECO:0000313" key="6">
    <source>
        <dbReference type="EMBL" id="CAI2387826.1"/>
    </source>
</evidence>
<keyword evidence="3" id="KW-0067">ATP-binding</keyword>
<comment type="caution">
    <text evidence="6">The sequence shown here is derived from an EMBL/GenBank/DDBJ whole genome shotgun (WGS) entry which is preliminary data.</text>
</comment>
<dbReference type="GO" id="GO:0005524">
    <property type="term" value="F:ATP binding"/>
    <property type="evidence" value="ECO:0007669"/>
    <property type="project" value="UniProtKB-KW"/>
</dbReference>
<dbReference type="Pfam" id="PF00069">
    <property type="entry name" value="Pkinase"/>
    <property type="match status" value="1"/>
</dbReference>
<keyword evidence="2" id="KW-0547">Nucleotide-binding</keyword>
<evidence type="ECO:0000256" key="4">
    <source>
        <dbReference type="SAM" id="MobiDB-lite"/>
    </source>
</evidence>
<dbReference type="GO" id="GO:0004672">
    <property type="term" value="F:protein kinase activity"/>
    <property type="evidence" value="ECO:0007669"/>
    <property type="project" value="InterPro"/>
</dbReference>
<dbReference type="Gene3D" id="1.10.510.10">
    <property type="entry name" value="Transferase(Phosphotransferase) domain 1"/>
    <property type="match status" value="1"/>
</dbReference>
<evidence type="ECO:0000313" key="7">
    <source>
        <dbReference type="Proteomes" id="UP001295684"/>
    </source>
</evidence>
<proteinExistence type="predicted"/>
<dbReference type="AlphaFoldDB" id="A0AAD1YBP3"/>
<feature type="region of interest" description="Disordered" evidence="4">
    <location>
        <begin position="1"/>
        <end position="21"/>
    </location>
</feature>
<dbReference type="PANTHER" id="PTHR24347">
    <property type="entry name" value="SERINE/THREONINE-PROTEIN KINASE"/>
    <property type="match status" value="1"/>
</dbReference>
<evidence type="ECO:0000256" key="2">
    <source>
        <dbReference type="ARBA" id="ARBA00022741"/>
    </source>
</evidence>
<feature type="compositionally biased region" description="Polar residues" evidence="4">
    <location>
        <begin position="1"/>
        <end position="12"/>
    </location>
</feature>
<gene>
    <name evidence="6" type="ORF">ECRASSUSDP1_LOCUS29460</name>
</gene>
<sequence length="581" mass="66185">MGSKSCFCSTRPTKTKSSDESSMGSFLAAHLSSTKNTKSSSFSHKVCSKMSFCRPRSSSEDEKYEIFRPYKRDKNFCEDSLHVINKSISDLSSITLNTESIKKYYQIGHVIGSRSGCIIKEGCSLANPMFKVAIKVYKLTGSRSRLGSIAREISALVNLDHPNMLKIHEIFKNNQSFFVVCDLVKERKLSDFIKDSNQLSEIDAKVIVRQLLKAVGYCHLKNIMHRDLNPNNILVNPETLQIKIVGFGSSTYFSESQDLDISVGQSNYVAPEVIGGKYNKEADVWSIGIITYKMLTGSLPFSEQRLGKINQKILRNPLKFCADQCKDLSQDSIKFIEQLLVKDPLRRVKIKDALKHDWLVDSTNEILKFDKKLLEKLTQSIRPQIFNREILSLCYNMIDSKTIAEWNRVYYSVYSSWAGKASVKKLIQRYCDRDEFVKTPSSTGGCSTNTESMPIDRYISYSNFLAIMLNLEDDLPKLHLESVLAHFGIDLTQKLEVKMLEKYLGRKCTDYLPEKAAILFNEILSKFDYLNYSDTGVRLELNCEESFEETSMDITKTSEGKTMPALVEHGDKLFKTLLTKY</sequence>
<dbReference type="InterPro" id="IPR000719">
    <property type="entry name" value="Prot_kinase_dom"/>
</dbReference>
<evidence type="ECO:0000256" key="3">
    <source>
        <dbReference type="ARBA" id="ARBA00022840"/>
    </source>
</evidence>